<organism evidence="6 7">
    <name type="scientific">Nitrosomonas ureae</name>
    <dbReference type="NCBI Taxonomy" id="44577"/>
    <lineage>
        <taxon>Bacteria</taxon>
        <taxon>Pseudomonadati</taxon>
        <taxon>Pseudomonadota</taxon>
        <taxon>Betaproteobacteria</taxon>
        <taxon>Nitrosomonadales</taxon>
        <taxon>Nitrosomonadaceae</taxon>
        <taxon>Nitrosomonas</taxon>
    </lineage>
</organism>
<evidence type="ECO:0000313" key="7">
    <source>
        <dbReference type="Proteomes" id="UP000244110"/>
    </source>
</evidence>
<feature type="domain" description="DNA methylase N-4/N-6" evidence="5">
    <location>
        <begin position="60"/>
        <end position="206"/>
    </location>
</feature>
<sequence length="221" mass="25480">MTQVIIGNTTIKNVDCMTYMRSLPDDHFDLAVCDPPYFDGPQKPGYYEGTKQRSKAGAYKDISDTWEIPGQEYMNELVRISKNQIIWGINYLNIKAAGGRVVWVKGNENSPFSMAEIAYQSFYNRVDIFKYLWSGFWREQGAEKETRIHPTQKPIKLYEWILSKYAKPGQRILDTHLGSGSSAIAANNLGFEFVGCELDKDYYEAACKRVFEYSRQERLFA</sequence>
<keyword evidence="3 6" id="KW-0808">Transferase</keyword>
<dbReference type="GO" id="GO:0008170">
    <property type="term" value="F:N-methyltransferase activity"/>
    <property type="evidence" value="ECO:0007669"/>
    <property type="project" value="InterPro"/>
</dbReference>
<comment type="similarity">
    <text evidence="1 4">Belongs to the N(4)/N(6)-methyltransferase family.</text>
</comment>
<dbReference type="EMBL" id="QAOL01000008">
    <property type="protein sequence ID" value="PTQ86888.1"/>
    <property type="molecule type" value="Genomic_DNA"/>
</dbReference>
<evidence type="ECO:0000256" key="2">
    <source>
        <dbReference type="ARBA" id="ARBA00022603"/>
    </source>
</evidence>
<dbReference type="EC" id="2.1.1.-" evidence="4"/>
<dbReference type="SUPFAM" id="SSF53335">
    <property type="entry name" value="S-adenosyl-L-methionine-dependent methyltransferases"/>
    <property type="match status" value="1"/>
</dbReference>
<dbReference type="AlphaFoldDB" id="A0A2T5ISS7"/>
<keyword evidence="2 6" id="KW-0489">Methyltransferase</keyword>
<reference evidence="6 7" key="1">
    <citation type="submission" date="2018-04" db="EMBL/GenBank/DDBJ databases">
        <title>Active sludge and wastewater microbial communities from Klosterneuburg, Austria.</title>
        <authorList>
            <person name="Wagner M."/>
        </authorList>
    </citation>
    <scope>NUCLEOTIDE SEQUENCE [LARGE SCALE GENOMIC DNA]</scope>
    <source>
        <strain evidence="6 7">Nm4</strain>
    </source>
</reference>
<evidence type="ECO:0000256" key="1">
    <source>
        <dbReference type="ARBA" id="ARBA00006594"/>
    </source>
</evidence>
<accession>A0A2T5ISS7</accession>
<evidence type="ECO:0000256" key="4">
    <source>
        <dbReference type="RuleBase" id="RU362026"/>
    </source>
</evidence>
<dbReference type="InterPro" id="IPR001091">
    <property type="entry name" value="RM_Methyltransferase"/>
</dbReference>
<comment type="caution">
    <text evidence="6">The sequence shown here is derived from an EMBL/GenBank/DDBJ whole genome shotgun (WGS) entry which is preliminary data.</text>
</comment>
<dbReference type="InterPro" id="IPR002941">
    <property type="entry name" value="DNA_methylase_N4/N6"/>
</dbReference>
<evidence type="ECO:0000256" key="3">
    <source>
        <dbReference type="ARBA" id="ARBA00022679"/>
    </source>
</evidence>
<dbReference type="InterPro" id="IPR002052">
    <property type="entry name" value="DNA_methylase_N6_adenine_CS"/>
</dbReference>
<evidence type="ECO:0000259" key="5">
    <source>
        <dbReference type="Pfam" id="PF01555"/>
    </source>
</evidence>
<evidence type="ECO:0000313" key="6">
    <source>
        <dbReference type="EMBL" id="PTQ86888.1"/>
    </source>
</evidence>
<dbReference type="Pfam" id="PF01555">
    <property type="entry name" value="N6_N4_Mtase"/>
    <property type="match status" value="1"/>
</dbReference>
<dbReference type="GO" id="GO:0003677">
    <property type="term" value="F:DNA binding"/>
    <property type="evidence" value="ECO:0007669"/>
    <property type="project" value="InterPro"/>
</dbReference>
<proteinExistence type="inferred from homology"/>
<dbReference type="InterPro" id="IPR029063">
    <property type="entry name" value="SAM-dependent_MTases_sf"/>
</dbReference>
<dbReference type="PROSITE" id="PS00092">
    <property type="entry name" value="N6_MTASE"/>
    <property type="match status" value="1"/>
</dbReference>
<dbReference type="Proteomes" id="UP000244110">
    <property type="component" value="Unassembled WGS sequence"/>
</dbReference>
<protein>
    <recommendedName>
        <fullName evidence="4">Methyltransferase</fullName>
        <ecNumber evidence="4">2.1.1.-</ecNumber>
    </recommendedName>
</protein>
<dbReference type="PRINTS" id="PR00508">
    <property type="entry name" value="S21N4MTFRASE"/>
</dbReference>
<dbReference type="GO" id="GO:0032259">
    <property type="term" value="P:methylation"/>
    <property type="evidence" value="ECO:0007669"/>
    <property type="project" value="UniProtKB-KW"/>
</dbReference>
<dbReference type="Gene3D" id="3.40.50.150">
    <property type="entry name" value="Vaccinia Virus protein VP39"/>
    <property type="match status" value="2"/>
</dbReference>
<dbReference type="RefSeq" id="WP_107786433.1">
    <property type="nucleotide sequence ID" value="NZ_QAOL01000008.1"/>
</dbReference>
<name>A0A2T5ISS7_9PROT</name>
<gene>
    <name evidence="6" type="ORF">C8R28_100883</name>
</gene>